<evidence type="ECO:0000256" key="1">
    <source>
        <dbReference type="SAM" id="Phobius"/>
    </source>
</evidence>
<dbReference type="OrthoDB" id="5819582at2759"/>
<feature type="domain" description="Acyltransferase 3" evidence="2">
    <location>
        <begin position="85"/>
        <end position="445"/>
    </location>
</feature>
<feature type="transmembrane region" description="Helical" evidence="1">
    <location>
        <begin position="288"/>
        <end position="312"/>
    </location>
</feature>
<keyword evidence="1" id="KW-0472">Membrane</keyword>
<name>A0A3M6X3T4_HORWE</name>
<feature type="transmembrane region" description="Helical" evidence="1">
    <location>
        <begin position="333"/>
        <end position="357"/>
    </location>
</feature>
<dbReference type="PANTHER" id="PTHR23028:SF125">
    <property type="entry name" value="ACYLTRANSFERASE"/>
    <property type="match status" value="1"/>
</dbReference>
<accession>A0A3M6X3T4</accession>
<dbReference type="InterPro" id="IPR002656">
    <property type="entry name" value="Acyl_transf_3_dom"/>
</dbReference>
<protein>
    <recommendedName>
        <fullName evidence="2">Acyltransferase 3 domain-containing protein</fullName>
    </recommendedName>
</protein>
<evidence type="ECO:0000259" key="2">
    <source>
        <dbReference type="Pfam" id="PF01757"/>
    </source>
</evidence>
<evidence type="ECO:0000313" key="4">
    <source>
        <dbReference type="Proteomes" id="UP000281245"/>
    </source>
</evidence>
<dbReference type="GO" id="GO:0016747">
    <property type="term" value="F:acyltransferase activity, transferring groups other than amino-acyl groups"/>
    <property type="evidence" value="ECO:0007669"/>
    <property type="project" value="InterPro"/>
</dbReference>
<dbReference type="Proteomes" id="UP000281245">
    <property type="component" value="Unassembled WGS sequence"/>
</dbReference>
<dbReference type="InterPro" id="IPR050879">
    <property type="entry name" value="Acyltransferase_3"/>
</dbReference>
<dbReference type="PANTHER" id="PTHR23028">
    <property type="entry name" value="ACETYLTRANSFERASE"/>
    <property type="match status" value="1"/>
</dbReference>
<organism evidence="3 4">
    <name type="scientific">Hortaea werneckii</name>
    <name type="common">Black yeast</name>
    <name type="synonym">Cladosporium werneckii</name>
    <dbReference type="NCBI Taxonomy" id="91943"/>
    <lineage>
        <taxon>Eukaryota</taxon>
        <taxon>Fungi</taxon>
        <taxon>Dikarya</taxon>
        <taxon>Ascomycota</taxon>
        <taxon>Pezizomycotina</taxon>
        <taxon>Dothideomycetes</taxon>
        <taxon>Dothideomycetidae</taxon>
        <taxon>Mycosphaerellales</taxon>
        <taxon>Teratosphaeriaceae</taxon>
        <taxon>Hortaea</taxon>
    </lineage>
</organism>
<feature type="transmembrane region" description="Helical" evidence="1">
    <location>
        <begin position="467"/>
        <end position="491"/>
    </location>
</feature>
<reference evidence="3 4" key="1">
    <citation type="journal article" date="2018" name="BMC Genomics">
        <title>Genomic evidence for intraspecific hybridization in a clonal and extremely halotolerant yeast.</title>
        <authorList>
            <person name="Gostincar C."/>
            <person name="Stajich J.E."/>
            <person name="Zupancic J."/>
            <person name="Zalar P."/>
            <person name="Gunde-Cimerman N."/>
        </authorList>
    </citation>
    <scope>NUCLEOTIDE SEQUENCE [LARGE SCALE GENOMIC DNA]</scope>
    <source>
        <strain evidence="3 4">EXF-6656</strain>
    </source>
</reference>
<dbReference type="Pfam" id="PF01757">
    <property type="entry name" value="Acyl_transf_3"/>
    <property type="match status" value="1"/>
</dbReference>
<feature type="transmembrane region" description="Helical" evidence="1">
    <location>
        <begin position="137"/>
        <end position="157"/>
    </location>
</feature>
<feature type="transmembrane region" description="Helical" evidence="1">
    <location>
        <begin position="410"/>
        <end position="429"/>
    </location>
</feature>
<sequence>MGFVRVLVLSLRHGRIIRQVRMVTQQMGLLEKDTESLDVEEEAPNTRQDWTRSLSYAAHCALTVVKPSFLSRKSDKKNGKLRRTAYLDGLRGFAAFLVYWHHHCLWAHEAMESEKRLQNGWGYEGQYYFATLPGIRVFVNGGHFAVATFFVLSGYVLSTKPLALINAGEYTKLGDNVASALFRRWLRLYLPILATTFMMVCLWHIFGIWGNFIPEPNFRAGIWKWYIDLKSYTFIFRTGGEPWIDYNPHTWSIPVEFKGSIVIYTAVMAFSRCTRKARFWGELALVYYFMYIADGAHFAMFMAGMMIADFDLTAMANELPSWLTNLSFLEQPVSYFMLFMAFVLGSVPSFSAEIQVLRETPGWYAASKIVPQAVFDYKWFFLFWAAICMILSSGRIPWLKRFFETRFCLYLCRISYMLYLVHGPILWTLGDRLYAAVGWTREQQASTIPHWVNRMPMPRVGPYALEFAFFVPHIILLPFTLLVAEIATAVIDNPSLRFSAWLYSKFEARPEEDRRNAENRA</sequence>
<dbReference type="EMBL" id="QWIJ01000242">
    <property type="protein sequence ID" value="RMX85098.1"/>
    <property type="molecule type" value="Genomic_DNA"/>
</dbReference>
<dbReference type="AlphaFoldDB" id="A0A3M6X3T4"/>
<keyword evidence="1" id="KW-0812">Transmembrane</keyword>
<feature type="transmembrane region" description="Helical" evidence="1">
    <location>
        <begin position="188"/>
        <end position="209"/>
    </location>
</feature>
<dbReference type="VEuPathDB" id="FungiDB:BTJ68_09860"/>
<gene>
    <name evidence="3" type="ORF">D0869_04080</name>
</gene>
<feature type="transmembrane region" description="Helical" evidence="1">
    <location>
        <begin position="377"/>
        <end position="398"/>
    </location>
</feature>
<evidence type="ECO:0000313" key="3">
    <source>
        <dbReference type="EMBL" id="RMX85098.1"/>
    </source>
</evidence>
<proteinExistence type="predicted"/>
<comment type="caution">
    <text evidence="3">The sequence shown here is derived from an EMBL/GenBank/DDBJ whole genome shotgun (WGS) entry which is preliminary data.</text>
</comment>
<keyword evidence="1" id="KW-1133">Transmembrane helix</keyword>